<dbReference type="SUPFAM" id="SSF103473">
    <property type="entry name" value="MFS general substrate transporter"/>
    <property type="match status" value="1"/>
</dbReference>
<dbReference type="PANTHER" id="PTHR23514:SF3">
    <property type="entry name" value="BYPASS OF STOP CODON PROTEIN 6"/>
    <property type="match status" value="1"/>
</dbReference>
<dbReference type="InterPro" id="IPR036259">
    <property type="entry name" value="MFS_trans_sf"/>
</dbReference>
<dbReference type="AlphaFoldDB" id="A0A9D1TNE1"/>
<dbReference type="GO" id="GO:0022857">
    <property type="term" value="F:transmembrane transporter activity"/>
    <property type="evidence" value="ECO:0007669"/>
    <property type="project" value="InterPro"/>
</dbReference>
<evidence type="ECO:0000256" key="3">
    <source>
        <dbReference type="ARBA" id="ARBA00022448"/>
    </source>
</evidence>
<protein>
    <submittedName>
        <fullName evidence="9">MFS transporter</fullName>
    </submittedName>
</protein>
<evidence type="ECO:0000259" key="8">
    <source>
        <dbReference type="PROSITE" id="PS50850"/>
    </source>
</evidence>
<dbReference type="Pfam" id="PF07690">
    <property type="entry name" value="MFS_1"/>
    <property type="match status" value="1"/>
</dbReference>
<dbReference type="PROSITE" id="PS50850">
    <property type="entry name" value="MFS"/>
    <property type="match status" value="1"/>
</dbReference>
<dbReference type="GO" id="GO:0012505">
    <property type="term" value="C:endomembrane system"/>
    <property type="evidence" value="ECO:0007669"/>
    <property type="project" value="UniProtKB-SubCell"/>
</dbReference>
<dbReference type="InterPro" id="IPR011701">
    <property type="entry name" value="MFS"/>
</dbReference>
<keyword evidence="4 7" id="KW-0812">Transmembrane</keyword>
<evidence type="ECO:0000256" key="2">
    <source>
        <dbReference type="ARBA" id="ARBA00008335"/>
    </source>
</evidence>
<feature type="transmembrane region" description="Helical" evidence="7">
    <location>
        <begin position="293"/>
        <end position="312"/>
    </location>
</feature>
<feature type="transmembrane region" description="Helical" evidence="7">
    <location>
        <begin position="156"/>
        <end position="174"/>
    </location>
</feature>
<dbReference type="GO" id="GO:0016020">
    <property type="term" value="C:membrane"/>
    <property type="evidence" value="ECO:0007669"/>
    <property type="project" value="TreeGrafter"/>
</dbReference>
<dbReference type="Proteomes" id="UP000823936">
    <property type="component" value="Unassembled WGS sequence"/>
</dbReference>
<feature type="transmembrane region" description="Helical" evidence="7">
    <location>
        <begin position="209"/>
        <end position="231"/>
    </location>
</feature>
<feature type="transmembrane region" description="Helical" evidence="7">
    <location>
        <begin position="66"/>
        <end position="86"/>
    </location>
</feature>
<feature type="domain" description="Major facilitator superfamily (MFS) profile" evidence="8">
    <location>
        <begin position="5"/>
        <end position="380"/>
    </location>
</feature>
<reference evidence="9" key="1">
    <citation type="journal article" date="2021" name="PeerJ">
        <title>Extensive microbial diversity within the chicken gut microbiome revealed by metagenomics and culture.</title>
        <authorList>
            <person name="Gilroy R."/>
            <person name="Ravi A."/>
            <person name="Getino M."/>
            <person name="Pursley I."/>
            <person name="Horton D.L."/>
            <person name="Alikhan N.F."/>
            <person name="Baker D."/>
            <person name="Gharbi K."/>
            <person name="Hall N."/>
            <person name="Watson M."/>
            <person name="Adriaenssens E.M."/>
            <person name="Foster-Nyarko E."/>
            <person name="Jarju S."/>
            <person name="Secka A."/>
            <person name="Antonio M."/>
            <person name="Oren A."/>
            <person name="Chaudhuri R.R."/>
            <person name="La Ragione R."/>
            <person name="Hildebrand F."/>
            <person name="Pallen M.J."/>
        </authorList>
    </citation>
    <scope>NUCLEOTIDE SEQUENCE</scope>
    <source>
        <strain evidence="9">Gambia11-129</strain>
    </source>
</reference>
<keyword evidence="3" id="KW-0813">Transport</keyword>
<feature type="transmembrane region" description="Helical" evidence="7">
    <location>
        <begin position="269"/>
        <end position="287"/>
    </location>
</feature>
<evidence type="ECO:0000256" key="5">
    <source>
        <dbReference type="ARBA" id="ARBA00022989"/>
    </source>
</evidence>
<reference evidence="9" key="2">
    <citation type="submission" date="2021-04" db="EMBL/GenBank/DDBJ databases">
        <authorList>
            <person name="Gilroy R."/>
        </authorList>
    </citation>
    <scope>NUCLEOTIDE SEQUENCE</scope>
    <source>
        <strain evidence="9">Gambia11-129</strain>
    </source>
</reference>
<feature type="transmembrane region" description="Helical" evidence="7">
    <location>
        <begin position="92"/>
        <end position="113"/>
    </location>
</feature>
<evidence type="ECO:0000313" key="10">
    <source>
        <dbReference type="Proteomes" id="UP000823936"/>
    </source>
</evidence>
<proteinExistence type="inferred from homology"/>
<feature type="transmembrane region" description="Helical" evidence="7">
    <location>
        <begin position="243"/>
        <end position="262"/>
    </location>
</feature>
<comment type="caution">
    <text evidence="9">The sequence shown here is derived from an EMBL/GenBank/DDBJ whole genome shotgun (WGS) entry which is preliminary data.</text>
</comment>
<organism evidence="9 10">
    <name type="scientific">Candidatus Ornithospirochaeta avicola</name>
    <dbReference type="NCBI Taxonomy" id="2840896"/>
    <lineage>
        <taxon>Bacteria</taxon>
        <taxon>Pseudomonadati</taxon>
        <taxon>Spirochaetota</taxon>
        <taxon>Spirochaetia</taxon>
        <taxon>Spirochaetales</taxon>
        <taxon>Spirochaetaceae</taxon>
        <taxon>Spirochaetaceae incertae sedis</taxon>
        <taxon>Candidatus Ornithospirochaeta</taxon>
    </lineage>
</organism>
<sequence>MATLLLLVIYSAFISLGLPDSVLGTAWPVMHGELHASVSSLAIVNVCVSLCTVFSSIFAQKAMRKFGTYAVTAFSIVLTFTALFFISRVNSIYLLILFALPLGLGGGAIDTALNDYVARNYSPAQMNFLHAFWGLGTIIAPILLSRLLASGGSWRSAYVILSAIQTVIFIIVLLSKKLWKKDGSPYDEKKEKAYSIAELLRVPGALPSCLAFTFYAFEGVTISWIASYLVFGKEISASDAASMTSMVYLGITAGRIITGFIANRVKESIMIRTSQAFILLALLVLMMTESHVLLYAIIFIMGFSFGPIYPAMVHQSVTCFDTKYSAGIIGLQMSFAYIGGMIITPFFGILSDIFSLSFFPYYMLLLLALNFICTTLKNRRTRKTSF</sequence>
<keyword evidence="5 7" id="KW-1133">Transmembrane helix</keyword>
<feature type="transmembrane region" description="Helical" evidence="7">
    <location>
        <begin position="34"/>
        <end position="59"/>
    </location>
</feature>
<feature type="transmembrane region" description="Helical" evidence="7">
    <location>
        <begin position="324"/>
        <end position="347"/>
    </location>
</feature>
<feature type="transmembrane region" description="Helical" evidence="7">
    <location>
        <begin position="125"/>
        <end position="144"/>
    </location>
</feature>
<evidence type="ECO:0000256" key="6">
    <source>
        <dbReference type="ARBA" id="ARBA00023136"/>
    </source>
</evidence>
<dbReference type="InterPro" id="IPR051788">
    <property type="entry name" value="MFS_Transporter"/>
</dbReference>
<evidence type="ECO:0000256" key="1">
    <source>
        <dbReference type="ARBA" id="ARBA00004127"/>
    </source>
</evidence>
<evidence type="ECO:0000313" key="9">
    <source>
        <dbReference type="EMBL" id="HIV99223.1"/>
    </source>
</evidence>
<accession>A0A9D1TNE1</accession>
<dbReference type="EMBL" id="DXHU01000020">
    <property type="protein sequence ID" value="HIV99223.1"/>
    <property type="molecule type" value="Genomic_DNA"/>
</dbReference>
<dbReference type="Gene3D" id="1.20.1250.20">
    <property type="entry name" value="MFS general substrate transporter like domains"/>
    <property type="match status" value="1"/>
</dbReference>
<evidence type="ECO:0000256" key="4">
    <source>
        <dbReference type="ARBA" id="ARBA00022692"/>
    </source>
</evidence>
<dbReference type="InterPro" id="IPR020846">
    <property type="entry name" value="MFS_dom"/>
</dbReference>
<dbReference type="PANTHER" id="PTHR23514">
    <property type="entry name" value="BYPASS OF STOP CODON PROTEIN 6"/>
    <property type="match status" value="1"/>
</dbReference>
<comment type="similarity">
    <text evidence="2">Belongs to the major facilitator superfamily.</text>
</comment>
<feature type="transmembrane region" description="Helical" evidence="7">
    <location>
        <begin position="353"/>
        <end position="373"/>
    </location>
</feature>
<keyword evidence="6 7" id="KW-0472">Membrane</keyword>
<name>A0A9D1TNE1_9SPIO</name>
<comment type="subcellular location">
    <subcellularLocation>
        <location evidence="1">Endomembrane system</location>
        <topology evidence="1">Multi-pass membrane protein</topology>
    </subcellularLocation>
</comment>
<evidence type="ECO:0000256" key="7">
    <source>
        <dbReference type="SAM" id="Phobius"/>
    </source>
</evidence>
<gene>
    <name evidence="9" type="ORF">IAB12_05565</name>
</gene>